<keyword evidence="2" id="KW-1185">Reference proteome</keyword>
<evidence type="ECO:0000313" key="2">
    <source>
        <dbReference type="Proteomes" id="UP001143856"/>
    </source>
</evidence>
<protein>
    <submittedName>
        <fullName evidence="1">Uncharacterized protein</fullName>
    </submittedName>
</protein>
<gene>
    <name evidence="1" type="ORF">NUW58_g5359</name>
</gene>
<dbReference type="Proteomes" id="UP001143856">
    <property type="component" value="Unassembled WGS sequence"/>
</dbReference>
<organism evidence="1 2">
    <name type="scientific">Xylaria curta</name>
    <dbReference type="NCBI Taxonomy" id="42375"/>
    <lineage>
        <taxon>Eukaryota</taxon>
        <taxon>Fungi</taxon>
        <taxon>Dikarya</taxon>
        <taxon>Ascomycota</taxon>
        <taxon>Pezizomycotina</taxon>
        <taxon>Sordariomycetes</taxon>
        <taxon>Xylariomycetidae</taxon>
        <taxon>Xylariales</taxon>
        <taxon>Xylariaceae</taxon>
        <taxon>Xylaria</taxon>
    </lineage>
</organism>
<name>A0ACC1P2Q9_9PEZI</name>
<comment type="caution">
    <text evidence="1">The sequence shown here is derived from an EMBL/GenBank/DDBJ whole genome shotgun (WGS) entry which is preliminary data.</text>
</comment>
<sequence length="2462" mass="271488">MASLLANTNGTTGSQPKIDADLLEPLAIIGFSLKYPQDANTPQGFWDLMEERRCAMTEWPSDRINLNAFYHRDESQEDRKFVPGAHFLREDLGAFDAQFFGISATEAMSMDPQHRMLLEVTYHALENAGIPLGKVYGSQTGVYTGTMSDDYKHIVLSDVDDVPRYAATGTTMNMVANRISWFYNFLGPSINMDSACSSSLMALDFACQGLRNGDCEMAVVAGGNIVLAVEPVLSLINMGFLSPNGRCFSFDERADGYSRGGGAVVRSTGSNQDGHTAGLTQPSMKSQAALIRATYEKAGLGFGETRFFEAHGTGTALGDPTEAEAIGSVFRTARSPDDPLYVGALKSNIGHLEGGSGIAGIIKAVMVLERGVIPPNANFEKANPRIDTEFYNLKFPIKSIPWPSSGLRRVSVASFGVGGSNSHAILDDAENYLRSRRVEGNTAFKVPQCIDTDDREAKVTNGSTPLAMEHVPGRLLVFSAADENGIKRLTAAYESHFRDNRCIDNDNAYLENLAYTLYSKRSSLLWRSFAVVKSSKELLNLQRSLSSPQAASKNVSISFVFTGQGAQYENMGAALLGYPTVKATIRLFDNELAKLGSIWSVEDLLCRQLSSSNINDPECSQIATTALQIAIFELLRTAGINPGVVVGHSSGEIAAAYASGALSLASAAKVAYHRGMCASIVAGSLKKAGAMMSIDLPYEEVQDGILNSLQDPNTVRIACVNSPGNVTVSGDEDAIDSIQTKLHSRGIRTRKLNTGVAYHSSHMQYIADEYARKISNLERGTRTAAVPHMISSVTGGYVHTLQDICTPDYWVANMVSTVQFLNAIRTMSSLAGRKGTRRLGDPKLDAIEEIVEIGPHSALRRPILDCLADCAPNANVRYHSVLTRQIPAIQTTMRLFGELYSRGYPVDVQKINEIGRSSHVNCQSLVDLPSYVFDHSTSYWYETSISKHTRLRKFPKLELLGTPAVDWNPLEPRWRKFFDSTETPWIGDHRVNGKAIYPATGMIVMAIEASRQIADPGRSIHAFEIRDAVFLAPISVGGSERSEAQLRMRPEQALSNKNADAFKFYIYSSLGGGWLENCHGTLRVVYERKQPGLDNSVHDTESAFYRRKYEEALERCSHSVRTEDMYSCFLSNGLNYGRAFQSLDNLAWDGGNAAIGDLKCFKWTPEHSQHDCQPHVAHPVTLDAAGQLMWVALSKGAKKTLFNGLAVTRIQDIWISSSGLSYLETDHLRAVCSTSLNGYRGTDCSMFALDPTGKLRLRISHLQTTAVGGDERTIVSNPRQLCFRMIYEPDIDLLNADQLRKLTQAGSDDESVEPESFYEDLELVLFYFASLALEKRVNPETPKGPQKPHIAKFVEWLNLQVQSRANWSTQIKDTKRMEQIATRLENTNAEGQFFVHVSRHLDLILRGVADPLEVMFQNSHAERYYQEICYKMRCCKELQIYLAAISHKSPQLNILEVGAGTGSITEHVLSALCTFEGDNSVCDMRFNRYDYTDISKAFFDRAQEKFEKHSPRMKYGVLDLENDAVSQGYEAGNYDIVVAALVLHATRDLAATIRNVRKLLKPGGKLIMLEITDFSSLRNGLAFGTLPGWWLSIEPERQWGPCISGAQWERLLMSNGFEGIDLVLPDYHSKNIQSHSILIATASTPKEPNFPASPIVVLWNSMFPPQAAVAEGIRTRLEEESGMTCQIMPLHDLASRELSPDSTLVFLVEFREPYLSVLEKSSFENLQKALGRARNVVWVTTIKKDASTSPDLHMVRGFARVLCTEKPSRAFVTLSLDDHGLEHINYARHICQVISATTTSQSPRRELEYVEHDGILMINRVFVHTERNQEIYLRTNTVMKTQSLKESPPLRWVMSNPGTLEPMHFEEDMRYHESLDIDEVEIEIQALGVNFRDLLILLGKLHKTTLGCECAGIVTRVGANCTDIHPGDRVCAAVMGCCNTHVRCHRQAVVKIPDSLSMAEAASLPITCVTAYYSLVVLANLQKQDSILIHCAAGGTGQMMLQVAQAVEAEVYVTVGTAEKKRLIHDLYGVPVARIFNSRDTTFARGIFRATNGRGVDVIVNSLSGESLRASWECIAPCGRFIELGKLDIQQNSQLSMSRFADNVSFHAIAVDYLTTHRPALVGAILRTIVDKVENKSLNVASPLRTYPISQMETAFRHMQAGNNIGKIVLTLDPSDIVPTWLRPKYSCSFGADETYVIAGGLGGLGRSAARWMSQQGAKHLILLSRSGPKSSAAYELLTELQAAGTHVRTPRCDVSSPESLATVLSQCSDMPPIKGCLQATMVLQDNLFETMTWDQWSISIRSKVASTWNLHSQLPSGLSFFIMLSSISGITGSMGQSNYAAGNTYQDGLVAYRQALGERATSIDLGLMGDVGIVAENGSDITKGKETVMSLARISEKELLALLDYYCHPAAVAATHENNQPIVGLVTPAQCRSPENRAARRARRACTLPWTTTVRLRLRPG</sequence>
<reference evidence="1" key="1">
    <citation type="submission" date="2022-10" db="EMBL/GenBank/DDBJ databases">
        <title>Genome Sequence of Xylaria curta.</title>
        <authorList>
            <person name="Buettner E."/>
        </authorList>
    </citation>
    <scope>NUCLEOTIDE SEQUENCE</scope>
    <source>
        <strain evidence="1">Babe10</strain>
    </source>
</reference>
<accession>A0ACC1P2Q9</accession>
<dbReference type="EMBL" id="JAPDGR010001051">
    <property type="protein sequence ID" value="KAJ2985763.1"/>
    <property type="molecule type" value="Genomic_DNA"/>
</dbReference>
<evidence type="ECO:0000313" key="1">
    <source>
        <dbReference type="EMBL" id="KAJ2985763.1"/>
    </source>
</evidence>
<proteinExistence type="predicted"/>